<dbReference type="GO" id="GO:0005737">
    <property type="term" value="C:cytoplasm"/>
    <property type="evidence" value="ECO:0007669"/>
    <property type="project" value="UniProtKB-SubCell"/>
</dbReference>
<dbReference type="PROSITE" id="PS50835">
    <property type="entry name" value="IG_LIKE"/>
    <property type="match status" value="1"/>
</dbReference>
<dbReference type="STRING" id="6412.T1G3C1"/>
<dbReference type="InterPro" id="IPR036179">
    <property type="entry name" value="Ig-like_dom_sf"/>
</dbReference>
<dbReference type="EMBL" id="AMQM01003947">
    <property type="status" value="NOT_ANNOTATED_CDS"/>
    <property type="molecule type" value="Genomic_DNA"/>
</dbReference>
<dbReference type="PANTHER" id="PTHR35971">
    <property type="entry name" value="SI:DKEY-31G6.6"/>
    <property type="match status" value="1"/>
</dbReference>
<dbReference type="InParanoid" id="T1G3C1"/>
<organism evidence="12 13">
    <name type="scientific">Helobdella robusta</name>
    <name type="common">Californian leech</name>
    <dbReference type="NCBI Taxonomy" id="6412"/>
    <lineage>
        <taxon>Eukaryota</taxon>
        <taxon>Metazoa</taxon>
        <taxon>Spiralia</taxon>
        <taxon>Lophotrochozoa</taxon>
        <taxon>Annelida</taxon>
        <taxon>Clitellata</taxon>
        <taxon>Hirudinea</taxon>
        <taxon>Rhynchobdellida</taxon>
        <taxon>Glossiphoniidae</taxon>
        <taxon>Helobdella</taxon>
    </lineage>
</organism>
<reference evidence="12" key="3">
    <citation type="submission" date="2015-06" db="UniProtKB">
        <authorList>
            <consortium name="EnsemblMetazoa"/>
        </authorList>
    </citation>
    <scope>IDENTIFICATION</scope>
</reference>
<keyword evidence="5" id="KW-0597">Phosphoprotein</keyword>
<dbReference type="PANTHER" id="PTHR35971:SF5">
    <property type="entry name" value="OBSCURIN LIKE CYTOSKELETAL ADAPTOR 1"/>
    <property type="match status" value="1"/>
</dbReference>
<dbReference type="Pfam" id="PF07679">
    <property type="entry name" value="I-set"/>
    <property type="match status" value="1"/>
</dbReference>
<evidence type="ECO:0000313" key="13">
    <source>
        <dbReference type="Proteomes" id="UP000015101"/>
    </source>
</evidence>
<keyword evidence="7" id="KW-1015">Disulfide bond</keyword>
<dbReference type="InterPro" id="IPR013098">
    <property type="entry name" value="Ig_I-set"/>
</dbReference>
<keyword evidence="8" id="KW-0539">Nucleus</keyword>
<evidence type="ECO:0000256" key="6">
    <source>
        <dbReference type="ARBA" id="ARBA00022737"/>
    </source>
</evidence>
<dbReference type="RefSeq" id="XP_009016783.1">
    <property type="nucleotide sequence ID" value="XM_009018535.1"/>
</dbReference>
<dbReference type="SUPFAM" id="SSF48726">
    <property type="entry name" value="Immunoglobulin"/>
    <property type="match status" value="1"/>
</dbReference>
<dbReference type="GeneID" id="20215569"/>
<reference evidence="11 13" key="2">
    <citation type="journal article" date="2013" name="Nature">
        <title>Insights into bilaterian evolution from three spiralian genomes.</title>
        <authorList>
            <person name="Simakov O."/>
            <person name="Marletaz F."/>
            <person name="Cho S.J."/>
            <person name="Edsinger-Gonzales E."/>
            <person name="Havlak P."/>
            <person name="Hellsten U."/>
            <person name="Kuo D.H."/>
            <person name="Larsson T."/>
            <person name="Lv J."/>
            <person name="Arendt D."/>
            <person name="Savage R."/>
            <person name="Osoegawa K."/>
            <person name="de Jong P."/>
            <person name="Grimwood J."/>
            <person name="Chapman J.A."/>
            <person name="Shapiro H."/>
            <person name="Aerts A."/>
            <person name="Otillar R.P."/>
            <person name="Terry A.Y."/>
            <person name="Boore J.L."/>
            <person name="Grigoriev I.V."/>
            <person name="Lindberg D.R."/>
            <person name="Seaver E.C."/>
            <person name="Weisblat D.A."/>
            <person name="Putnam N.H."/>
            <person name="Rokhsar D.S."/>
        </authorList>
    </citation>
    <scope>NUCLEOTIDE SEQUENCE</scope>
</reference>
<evidence type="ECO:0000256" key="8">
    <source>
        <dbReference type="ARBA" id="ARBA00023242"/>
    </source>
</evidence>
<accession>T1G3C1</accession>
<feature type="domain" description="Ig-like" evidence="10">
    <location>
        <begin position="6"/>
        <end position="92"/>
    </location>
</feature>
<keyword evidence="6" id="KW-0677">Repeat</keyword>
<gene>
    <name evidence="12" type="primary">20215569</name>
    <name evidence="11" type="ORF">HELRODRAFT_78458</name>
</gene>
<evidence type="ECO:0000313" key="11">
    <source>
        <dbReference type="EMBL" id="ESO04850.1"/>
    </source>
</evidence>
<protein>
    <recommendedName>
        <fullName evidence="10">Ig-like domain-containing protein</fullName>
    </recommendedName>
</protein>
<dbReference type="KEGG" id="hro:HELRODRAFT_78458"/>
<dbReference type="Proteomes" id="UP000015101">
    <property type="component" value="Unassembled WGS sequence"/>
</dbReference>
<dbReference type="InterPro" id="IPR052385">
    <property type="entry name" value="Obscurin/Obscurin-like_Reg"/>
</dbReference>
<dbReference type="GO" id="GO:0005634">
    <property type="term" value="C:nucleus"/>
    <property type="evidence" value="ECO:0007669"/>
    <property type="project" value="UniProtKB-SubCell"/>
</dbReference>
<reference evidence="13" key="1">
    <citation type="submission" date="2012-12" db="EMBL/GenBank/DDBJ databases">
        <authorList>
            <person name="Hellsten U."/>
            <person name="Grimwood J."/>
            <person name="Chapman J.A."/>
            <person name="Shapiro H."/>
            <person name="Aerts A."/>
            <person name="Otillar R.P."/>
            <person name="Terry A.Y."/>
            <person name="Boore J.L."/>
            <person name="Simakov O."/>
            <person name="Marletaz F."/>
            <person name="Cho S.-J."/>
            <person name="Edsinger-Gonzales E."/>
            <person name="Havlak P."/>
            <person name="Kuo D.-H."/>
            <person name="Larsson T."/>
            <person name="Lv J."/>
            <person name="Arendt D."/>
            <person name="Savage R."/>
            <person name="Osoegawa K."/>
            <person name="de Jong P."/>
            <person name="Lindberg D.R."/>
            <person name="Seaver E.C."/>
            <person name="Weisblat D.A."/>
            <person name="Putnam N.H."/>
            <person name="Grigoriev I.V."/>
            <person name="Rokhsar D.S."/>
        </authorList>
    </citation>
    <scope>NUCLEOTIDE SEQUENCE</scope>
</reference>
<evidence type="ECO:0000313" key="12">
    <source>
        <dbReference type="EnsemblMetazoa" id="HelroP78458"/>
    </source>
</evidence>
<dbReference type="eggNOG" id="KOG0613">
    <property type="taxonomic scope" value="Eukaryota"/>
</dbReference>
<evidence type="ECO:0000256" key="1">
    <source>
        <dbReference type="ARBA" id="ARBA00004123"/>
    </source>
</evidence>
<dbReference type="AlphaFoldDB" id="T1G3C1"/>
<dbReference type="OrthoDB" id="6118665at2759"/>
<comment type="similarity">
    <text evidence="3">Belongs to the protein kinase superfamily. CAMK Ser/Thr protein kinase family.</text>
</comment>
<evidence type="ECO:0000256" key="4">
    <source>
        <dbReference type="ARBA" id="ARBA00022490"/>
    </source>
</evidence>
<comment type="subcellular location">
    <subcellularLocation>
        <location evidence="2">Cytoplasm</location>
    </subcellularLocation>
    <subcellularLocation>
        <location evidence="1">Nucleus</location>
    </subcellularLocation>
</comment>
<name>T1G3C1_HELRO</name>
<evidence type="ECO:0000259" key="10">
    <source>
        <dbReference type="PROSITE" id="PS50835"/>
    </source>
</evidence>
<dbReference type="InterPro" id="IPR007110">
    <property type="entry name" value="Ig-like_dom"/>
</dbReference>
<keyword evidence="13" id="KW-1185">Reference proteome</keyword>
<dbReference type="InterPro" id="IPR013783">
    <property type="entry name" value="Ig-like_fold"/>
</dbReference>
<dbReference type="CTD" id="20215569"/>
<dbReference type="FunFam" id="2.60.40.10:FF:000050">
    <property type="entry name" value="Titin isoform B"/>
    <property type="match status" value="1"/>
</dbReference>
<keyword evidence="9" id="KW-0393">Immunoglobulin domain</keyword>
<dbReference type="OMA" id="NCNYICE"/>
<evidence type="ECO:0000256" key="9">
    <source>
        <dbReference type="ARBA" id="ARBA00023319"/>
    </source>
</evidence>
<evidence type="ECO:0000256" key="2">
    <source>
        <dbReference type="ARBA" id="ARBA00004496"/>
    </source>
</evidence>
<dbReference type="EnsemblMetazoa" id="HelroT78458">
    <property type="protein sequence ID" value="HelroP78458"/>
    <property type="gene ID" value="HelroG78458"/>
</dbReference>
<dbReference type="HOGENOM" id="CLU_1976016_0_0_1"/>
<dbReference type="EMBL" id="KB096411">
    <property type="protein sequence ID" value="ESO04850.1"/>
    <property type="molecule type" value="Genomic_DNA"/>
</dbReference>
<evidence type="ECO:0000256" key="5">
    <source>
        <dbReference type="ARBA" id="ARBA00022553"/>
    </source>
</evidence>
<evidence type="ECO:0000256" key="7">
    <source>
        <dbReference type="ARBA" id="ARBA00023157"/>
    </source>
</evidence>
<proteinExistence type="inferred from homology"/>
<keyword evidence="4" id="KW-0963">Cytoplasm</keyword>
<evidence type="ECO:0000256" key="3">
    <source>
        <dbReference type="ARBA" id="ARBA00006692"/>
    </source>
</evidence>
<dbReference type="Gene3D" id="2.60.40.10">
    <property type="entry name" value="Immunoglobulins"/>
    <property type="match status" value="1"/>
</dbReference>
<sequence length="127" mass="14622">LSVSEPTAVFEKQLEDQRVTEIPSEATFDCLLAEENAKVEWFKNDRPIKKGDKYDIIVSGHVQKLVVKDVEGKDEGEYSVVFKNKTSSAKLIVEGNCNYICEFYKNDNSSDKYNEAKYRCLFSKFIF</sequence>